<feature type="transmembrane region" description="Helical" evidence="9">
    <location>
        <begin position="5"/>
        <end position="30"/>
    </location>
</feature>
<dbReference type="InterPro" id="IPR024370">
    <property type="entry name" value="PBP_domain"/>
</dbReference>
<name>A0A2P6MIG8_ALKUR</name>
<keyword evidence="6" id="KW-0732">Signal</keyword>
<dbReference type="AlphaFoldDB" id="A0A2P6MIG8"/>
<evidence type="ECO:0000256" key="8">
    <source>
        <dbReference type="ARBA" id="ARBA00023288"/>
    </source>
</evidence>
<evidence type="ECO:0000313" key="11">
    <source>
        <dbReference type="EMBL" id="PRO66070.1"/>
    </source>
</evidence>
<dbReference type="PANTHER" id="PTHR30570:SF1">
    <property type="entry name" value="PHOSPHATE-BINDING PROTEIN PSTS"/>
    <property type="match status" value="1"/>
</dbReference>
<dbReference type="Gene3D" id="3.40.190.10">
    <property type="entry name" value="Periplasmic binding protein-like II"/>
    <property type="match status" value="2"/>
</dbReference>
<dbReference type="GO" id="GO:0005886">
    <property type="term" value="C:plasma membrane"/>
    <property type="evidence" value="ECO:0007669"/>
    <property type="project" value="UniProtKB-SubCell"/>
</dbReference>
<comment type="subunit">
    <text evidence="4">The complex is composed of two ATP-binding proteins (PstB), two transmembrane proteins (PstC and PstA) and a solute-binding protein (PstS).</text>
</comment>
<dbReference type="Proteomes" id="UP000243650">
    <property type="component" value="Unassembled WGS sequence"/>
</dbReference>
<dbReference type="RefSeq" id="WP_105958753.1">
    <property type="nucleotide sequence ID" value="NZ_PVNS01000005.1"/>
</dbReference>
<evidence type="ECO:0000256" key="2">
    <source>
        <dbReference type="ARBA" id="ARBA00004193"/>
    </source>
</evidence>
<dbReference type="SUPFAM" id="SSF53850">
    <property type="entry name" value="Periplasmic binding protein-like II"/>
    <property type="match status" value="1"/>
</dbReference>
<evidence type="ECO:0000256" key="5">
    <source>
        <dbReference type="ARBA" id="ARBA00022592"/>
    </source>
</evidence>
<reference evidence="11 12" key="1">
    <citation type="submission" date="2018-03" db="EMBL/GenBank/DDBJ databases">
        <title>Bacillus urumqiensis sp. nov., a moderately haloalkaliphilic bacterium isolated from a salt lake.</title>
        <authorList>
            <person name="Zhao B."/>
            <person name="Liao Z."/>
        </authorList>
    </citation>
    <scope>NUCLEOTIDE SEQUENCE [LARGE SCALE GENOMIC DNA]</scope>
    <source>
        <strain evidence="11 12">BZ-SZ-XJ18</strain>
    </source>
</reference>
<evidence type="ECO:0000256" key="7">
    <source>
        <dbReference type="ARBA" id="ARBA00023139"/>
    </source>
</evidence>
<protein>
    <recommendedName>
        <fullName evidence="10">PBP domain-containing protein</fullName>
    </recommendedName>
</protein>
<proteinExistence type="inferred from homology"/>
<evidence type="ECO:0000256" key="6">
    <source>
        <dbReference type="ARBA" id="ARBA00022729"/>
    </source>
</evidence>
<feature type="transmembrane region" description="Helical" evidence="9">
    <location>
        <begin position="36"/>
        <end position="57"/>
    </location>
</feature>
<feature type="transmembrane region" description="Helical" evidence="9">
    <location>
        <begin position="64"/>
        <end position="84"/>
    </location>
</feature>
<dbReference type="EMBL" id="PVNS01000005">
    <property type="protein sequence ID" value="PRO66070.1"/>
    <property type="molecule type" value="Genomic_DNA"/>
</dbReference>
<comment type="caution">
    <text evidence="11">The sequence shown here is derived from an EMBL/GenBank/DDBJ whole genome shotgun (WGS) entry which is preliminary data.</text>
</comment>
<keyword evidence="9" id="KW-1133">Transmembrane helix</keyword>
<dbReference type="PANTHER" id="PTHR30570">
    <property type="entry name" value="PERIPLASMIC PHOSPHATE BINDING COMPONENT OF PHOSPHATE ABC TRANSPORTER"/>
    <property type="match status" value="1"/>
</dbReference>
<comment type="subcellular location">
    <subcellularLocation>
        <location evidence="2">Cell membrane</location>
        <topology evidence="2">Lipid-anchor</topology>
    </subcellularLocation>
</comment>
<dbReference type="OrthoDB" id="9790048at2"/>
<keyword evidence="7" id="KW-0564">Palmitate</keyword>
<evidence type="ECO:0000259" key="10">
    <source>
        <dbReference type="Pfam" id="PF12849"/>
    </source>
</evidence>
<dbReference type="GO" id="GO:0006817">
    <property type="term" value="P:phosphate ion transport"/>
    <property type="evidence" value="ECO:0007669"/>
    <property type="project" value="UniProtKB-KW"/>
</dbReference>
<sequence length="388" mass="41738">MRNQLLLFTGVLFVILFFSYFIIPFSMLLFPQTAESGTVLFAVFAVTAAAAFSIFTAESGRQLAVVWISASAAVFLYAASVSLLDVSLDVDAESRGVELTEYEPFSETGRPAQLGTEASLQLEENAPALDGATALYPVYAAFVEAVYPKGDYMPYSPARSTVVSTQTPDAFERLIAGNTDIIFTAAPSAAQEEAAAEAGVTMERTPIGLEAFVFLVHKSNPVTALSEEEIRSIYSGEISRWSELGGLPAAITAFQRPEGSGSQTALQSFMGETPIAEAPQDRTPAGMGGILEETASLRSERSAIGFSFRHFALSMTEDHALKPVHVNGVPPSHDTIRSGAYPITSEFYAIRLAENDAPEIDELLDWILSEEGQSLVEQSGYVPINEQS</sequence>
<keyword evidence="5" id="KW-0813">Transport</keyword>
<feature type="domain" description="PBP" evidence="10">
    <location>
        <begin position="130"/>
        <end position="371"/>
    </location>
</feature>
<evidence type="ECO:0000256" key="4">
    <source>
        <dbReference type="ARBA" id="ARBA00011529"/>
    </source>
</evidence>
<keyword evidence="5" id="KW-0592">Phosphate transport</keyword>
<keyword evidence="9" id="KW-0812">Transmembrane</keyword>
<accession>A0A2P6MIG8</accession>
<evidence type="ECO:0000256" key="3">
    <source>
        <dbReference type="ARBA" id="ARBA00008725"/>
    </source>
</evidence>
<keyword evidence="8" id="KW-0449">Lipoprotein</keyword>
<comment type="function">
    <text evidence="1">Part of the ABC transporter complex PstSACB involved in phosphate import.</text>
</comment>
<keyword evidence="9" id="KW-0472">Membrane</keyword>
<organism evidence="11 12">
    <name type="scientific">Alkalicoccus urumqiensis</name>
    <name type="common">Bacillus urumqiensis</name>
    <dbReference type="NCBI Taxonomy" id="1548213"/>
    <lineage>
        <taxon>Bacteria</taxon>
        <taxon>Bacillati</taxon>
        <taxon>Bacillota</taxon>
        <taxon>Bacilli</taxon>
        <taxon>Bacillales</taxon>
        <taxon>Bacillaceae</taxon>
        <taxon>Alkalicoccus</taxon>
    </lineage>
</organism>
<evidence type="ECO:0000256" key="9">
    <source>
        <dbReference type="SAM" id="Phobius"/>
    </source>
</evidence>
<evidence type="ECO:0000313" key="12">
    <source>
        <dbReference type="Proteomes" id="UP000243650"/>
    </source>
</evidence>
<keyword evidence="12" id="KW-1185">Reference proteome</keyword>
<comment type="similarity">
    <text evidence="3">Belongs to the PstS family.</text>
</comment>
<evidence type="ECO:0000256" key="1">
    <source>
        <dbReference type="ARBA" id="ARBA00002841"/>
    </source>
</evidence>
<dbReference type="InterPro" id="IPR050811">
    <property type="entry name" value="Phosphate_ABC_transporter"/>
</dbReference>
<dbReference type="Pfam" id="PF12849">
    <property type="entry name" value="PBP_like_2"/>
    <property type="match status" value="1"/>
</dbReference>
<gene>
    <name evidence="11" type="ORF">C6I21_07150</name>
</gene>